<dbReference type="EC" id="5.6.2.2" evidence="3"/>
<evidence type="ECO:0000256" key="3">
    <source>
        <dbReference type="ARBA" id="ARBA00012895"/>
    </source>
</evidence>
<dbReference type="Gene3D" id="3.40.50.670">
    <property type="match status" value="1"/>
</dbReference>
<keyword evidence="7" id="KW-0238">DNA-binding</keyword>
<evidence type="ECO:0000256" key="6">
    <source>
        <dbReference type="ARBA" id="ARBA00023029"/>
    </source>
</evidence>
<dbReference type="GO" id="GO:0006265">
    <property type="term" value="P:DNA topological change"/>
    <property type="evidence" value="ECO:0007669"/>
    <property type="project" value="InterPro"/>
</dbReference>
<dbReference type="GO" id="GO:0003918">
    <property type="term" value="F:DNA topoisomerase type II (double strand cut, ATP-hydrolyzing) activity"/>
    <property type="evidence" value="ECO:0007669"/>
    <property type="project" value="UniProtKB-EC"/>
</dbReference>
<protein>
    <recommendedName>
        <fullName evidence="3">DNA topoisomerase (ATP-hydrolyzing)</fullName>
        <ecNumber evidence="3">5.6.2.2</ecNumber>
    </recommendedName>
</protein>
<dbReference type="InterPro" id="IPR006171">
    <property type="entry name" value="TOPRIM_dom"/>
</dbReference>
<name>A0A517NRM6_9BACT</name>
<dbReference type="PRINTS" id="PR00418">
    <property type="entry name" value="TPI2FAMILY"/>
</dbReference>
<reference evidence="10 11" key="1">
    <citation type="submission" date="2019-02" db="EMBL/GenBank/DDBJ databases">
        <title>Deep-cultivation of Planctomycetes and their phenomic and genomic characterization uncovers novel biology.</title>
        <authorList>
            <person name="Wiegand S."/>
            <person name="Jogler M."/>
            <person name="Boedeker C."/>
            <person name="Pinto D."/>
            <person name="Vollmers J."/>
            <person name="Rivas-Marin E."/>
            <person name="Kohn T."/>
            <person name="Peeters S.H."/>
            <person name="Heuer A."/>
            <person name="Rast P."/>
            <person name="Oberbeckmann S."/>
            <person name="Bunk B."/>
            <person name="Jeske O."/>
            <person name="Meyerdierks A."/>
            <person name="Storesund J.E."/>
            <person name="Kallscheuer N."/>
            <person name="Luecker S."/>
            <person name="Lage O.M."/>
            <person name="Pohl T."/>
            <person name="Merkel B.J."/>
            <person name="Hornburger P."/>
            <person name="Mueller R.-W."/>
            <person name="Bruemmer F."/>
            <person name="Labrenz M."/>
            <person name="Spormann A.M."/>
            <person name="Op den Camp H."/>
            <person name="Overmann J."/>
            <person name="Amann R."/>
            <person name="Jetten M.S.M."/>
            <person name="Mascher T."/>
            <person name="Medema M.H."/>
            <person name="Devos D.P."/>
            <person name="Kaster A.-K."/>
            <person name="Ovreas L."/>
            <person name="Rohde M."/>
            <person name="Galperin M.Y."/>
            <person name="Jogler C."/>
        </authorList>
    </citation>
    <scope>NUCLEOTIDE SEQUENCE [LARGE SCALE GENOMIC DNA]</scope>
    <source>
        <strain evidence="10 11">K23_9</strain>
    </source>
</reference>
<dbReference type="InterPro" id="IPR013760">
    <property type="entry name" value="Topo_IIA-like_dom_sf"/>
</dbReference>
<keyword evidence="6" id="KW-0799">Topoisomerase</keyword>
<evidence type="ECO:0000313" key="10">
    <source>
        <dbReference type="EMBL" id="QDT09784.1"/>
    </source>
</evidence>
<gene>
    <name evidence="10" type="primary">gyrB_1</name>
    <name evidence="10" type="ORF">K239x_17350</name>
</gene>
<evidence type="ECO:0000256" key="7">
    <source>
        <dbReference type="ARBA" id="ARBA00023125"/>
    </source>
</evidence>
<dbReference type="Proteomes" id="UP000319817">
    <property type="component" value="Chromosome"/>
</dbReference>
<dbReference type="SUPFAM" id="SSF56719">
    <property type="entry name" value="Type II DNA topoisomerase"/>
    <property type="match status" value="1"/>
</dbReference>
<dbReference type="PANTHER" id="PTHR45866:SF1">
    <property type="entry name" value="DNA GYRASE SUBUNIT B, MITOCHONDRIAL"/>
    <property type="match status" value="1"/>
</dbReference>
<dbReference type="EMBL" id="CP036526">
    <property type="protein sequence ID" value="QDT09784.1"/>
    <property type="molecule type" value="Genomic_DNA"/>
</dbReference>
<dbReference type="AlphaFoldDB" id="A0A517NRM6"/>
<sequence>MNFYPKPAKLHECFLAGPGNDAELFLVEGDSASKSVARARDSKNQAVLPMQGKPMNAAKASKNSVAKNNLYQNLIACLGAGWDDTFDLDAVRYQRVILLFDPDADGIHCGALMLMFFYRWMRPLLEADRLSVVRPPLYQITSADYRDTIYAYSGDHFKQVQTALKAKNIIYQSQRYRGLASMGEQTLLQTCLEPDSRHIYPLGRKDAEAAIAAFGGKLR</sequence>
<accession>A0A517NRM6</accession>
<dbReference type="PANTHER" id="PTHR45866">
    <property type="entry name" value="DNA GYRASE/TOPOISOMERASE SUBUNIT B"/>
    <property type="match status" value="1"/>
</dbReference>
<dbReference type="GO" id="GO:0005524">
    <property type="term" value="F:ATP binding"/>
    <property type="evidence" value="ECO:0007669"/>
    <property type="project" value="UniProtKB-KW"/>
</dbReference>
<keyword evidence="4" id="KW-0547">Nucleotide-binding</keyword>
<dbReference type="OrthoDB" id="6020049at2"/>
<keyword evidence="5" id="KW-0067">ATP-binding</keyword>
<dbReference type="GO" id="GO:0003677">
    <property type="term" value="F:DNA binding"/>
    <property type="evidence" value="ECO:0007669"/>
    <property type="project" value="UniProtKB-KW"/>
</dbReference>
<proteinExistence type="inferred from homology"/>
<comment type="catalytic activity">
    <reaction evidence="1">
        <text>ATP-dependent breakage, passage and rejoining of double-stranded DNA.</text>
        <dbReference type="EC" id="5.6.2.2"/>
    </reaction>
</comment>
<dbReference type="InterPro" id="IPR013759">
    <property type="entry name" value="Topo_IIA_B_C"/>
</dbReference>
<evidence type="ECO:0000313" key="11">
    <source>
        <dbReference type="Proteomes" id="UP000319817"/>
    </source>
</evidence>
<keyword evidence="11" id="KW-1185">Reference proteome</keyword>
<evidence type="ECO:0000256" key="1">
    <source>
        <dbReference type="ARBA" id="ARBA00000185"/>
    </source>
</evidence>
<evidence type="ECO:0000259" key="9">
    <source>
        <dbReference type="PROSITE" id="PS50880"/>
    </source>
</evidence>
<evidence type="ECO:0000256" key="5">
    <source>
        <dbReference type="ARBA" id="ARBA00022840"/>
    </source>
</evidence>
<evidence type="ECO:0000256" key="4">
    <source>
        <dbReference type="ARBA" id="ARBA00022741"/>
    </source>
</evidence>
<organism evidence="10 11">
    <name type="scientific">Stieleria marina</name>
    <dbReference type="NCBI Taxonomy" id="1930275"/>
    <lineage>
        <taxon>Bacteria</taxon>
        <taxon>Pseudomonadati</taxon>
        <taxon>Planctomycetota</taxon>
        <taxon>Planctomycetia</taxon>
        <taxon>Pirellulales</taxon>
        <taxon>Pirellulaceae</taxon>
        <taxon>Stieleria</taxon>
    </lineage>
</organism>
<keyword evidence="8 10" id="KW-0413">Isomerase</keyword>
<feature type="domain" description="Toprim" evidence="9">
    <location>
        <begin position="22"/>
        <end position="136"/>
    </location>
</feature>
<comment type="similarity">
    <text evidence="2">Belongs to the type II topoisomerase GyrB family.</text>
</comment>
<dbReference type="PROSITE" id="PS50880">
    <property type="entry name" value="TOPRIM"/>
    <property type="match status" value="1"/>
</dbReference>
<evidence type="ECO:0000256" key="8">
    <source>
        <dbReference type="ARBA" id="ARBA00023235"/>
    </source>
</evidence>
<evidence type="ECO:0000256" key="2">
    <source>
        <dbReference type="ARBA" id="ARBA00010708"/>
    </source>
</evidence>
<dbReference type="RefSeq" id="WP_145417371.1">
    <property type="nucleotide sequence ID" value="NZ_CP036526.1"/>
</dbReference>
<dbReference type="Pfam" id="PF01751">
    <property type="entry name" value="Toprim"/>
    <property type="match status" value="1"/>
</dbReference>